<dbReference type="Pfam" id="PF25116">
    <property type="entry name" value="CBM87_Agd3"/>
    <property type="match status" value="1"/>
</dbReference>
<evidence type="ECO:0000313" key="5">
    <source>
        <dbReference type="Proteomes" id="UP000887226"/>
    </source>
</evidence>
<reference evidence="4" key="1">
    <citation type="journal article" date="2021" name="IMA Fungus">
        <title>Genomic characterization of three marine fungi, including Emericellopsis atlantica sp. nov. with signatures of a generalist lifestyle and marine biomass degradation.</title>
        <authorList>
            <person name="Hagestad O.C."/>
            <person name="Hou L."/>
            <person name="Andersen J.H."/>
            <person name="Hansen E.H."/>
            <person name="Altermark B."/>
            <person name="Li C."/>
            <person name="Kuhnert E."/>
            <person name="Cox R.J."/>
            <person name="Crous P.W."/>
            <person name="Spatafora J.W."/>
            <person name="Lail K."/>
            <person name="Amirebrahimi M."/>
            <person name="Lipzen A."/>
            <person name="Pangilinan J."/>
            <person name="Andreopoulos W."/>
            <person name="Hayes R.D."/>
            <person name="Ng V."/>
            <person name="Grigoriev I.V."/>
            <person name="Jackson S.A."/>
            <person name="Sutton T.D.S."/>
            <person name="Dobson A.D.W."/>
            <person name="Rama T."/>
        </authorList>
    </citation>
    <scope>NUCLEOTIDE SEQUENCE</scope>
    <source>
        <strain evidence="4">TRa3180A</strain>
    </source>
</reference>
<dbReference type="PANTHER" id="PTHR31002:SF34">
    <property type="entry name" value="CELL WALL PROTEIN CWP1-RELATED"/>
    <property type="match status" value="1"/>
</dbReference>
<comment type="caution">
    <text evidence="4">The sequence shown here is derived from an EMBL/GenBank/DDBJ whole genome shotgun (WGS) entry which is preliminary data.</text>
</comment>
<dbReference type="Pfam" id="PF25115">
    <property type="entry name" value="Agd3_CE"/>
    <property type="match status" value="1"/>
</dbReference>
<gene>
    <name evidence="4" type="ORF">BJ878DRAFT_531679</name>
</gene>
<dbReference type="Proteomes" id="UP000887226">
    <property type="component" value="Unassembled WGS sequence"/>
</dbReference>
<dbReference type="AlphaFoldDB" id="A0A9P8CJE4"/>
<protein>
    <recommendedName>
        <fullName evidence="6">Extracellular serine-rich protein</fullName>
    </recommendedName>
</protein>
<proteinExistence type="predicted"/>
<evidence type="ECO:0008006" key="6">
    <source>
        <dbReference type="Google" id="ProtNLM"/>
    </source>
</evidence>
<dbReference type="InterPro" id="IPR050788">
    <property type="entry name" value="Yeast_SRP1/TIP1_CWP"/>
</dbReference>
<dbReference type="InterPro" id="IPR056827">
    <property type="entry name" value="CBM87_Agd3"/>
</dbReference>
<organism evidence="4 5">
    <name type="scientific">Calycina marina</name>
    <dbReference type="NCBI Taxonomy" id="1763456"/>
    <lineage>
        <taxon>Eukaryota</taxon>
        <taxon>Fungi</taxon>
        <taxon>Dikarya</taxon>
        <taxon>Ascomycota</taxon>
        <taxon>Pezizomycotina</taxon>
        <taxon>Leotiomycetes</taxon>
        <taxon>Helotiales</taxon>
        <taxon>Pezizellaceae</taxon>
        <taxon>Calycina</taxon>
    </lineage>
</organism>
<dbReference type="EMBL" id="MU253743">
    <property type="protein sequence ID" value="KAG9248805.1"/>
    <property type="molecule type" value="Genomic_DNA"/>
</dbReference>
<evidence type="ECO:0000259" key="1">
    <source>
        <dbReference type="Pfam" id="PF25115"/>
    </source>
</evidence>
<dbReference type="PANTHER" id="PTHR31002">
    <property type="entry name" value="SERIPAUPERIN"/>
    <property type="match status" value="1"/>
</dbReference>
<feature type="domain" description="Agd3 deacetylase" evidence="1">
    <location>
        <begin position="357"/>
        <end position="541"/>
    </location>
</feature>
<dbReference type="InterPro" id="IPR056825">
    <property type="entry name" value="Agd3_C"/>
</dbReference>
<accession>A0A9P8CJE4</accession>
<feature type="domain" description="Agd3 C-terminal" evidence="3">
    <location>
        <begin position="547"/>
        <end position="611"/>
    </location>
</feature>
<feature type="domain" description="Agd3 CBM87" evidence="2">
    <location>
        <begin position="23"/>
        <end position="214"/>
    </location>
</feature>
<evidence type="ECO:0000313" key="4">
    <source>
        <dbReference type="EMBL" id="KAG9248805.1"/>
    </source>
</evidence>
<keyword evidence="5" id="KW-1185">Reference proteome</keyword>
<dbReference type="Pfam" id="PF25117">
    <property type="entry name" value="Agd3_C"/>
    <property type="match status" value="1"/>
</dbReference>
<dbReference type="OrthoDB" id="2113314at2759"/>
<evidence type="ECO:0000259" key="3">
    <source>
        <dbReference type="Pfam" id="PF25117"/>
    </source>
</evidence>
<dbReference type="InterPro" id="IPR056826">
    <property type="entry name" value="Agd3_CE"/>
</dbReference>
<name>A0A9P8CJE4_9HELO</name>
<sequence length="613" mass="67322">MVTVVTEEARIRANTSFAIDAEINSTALIIARDTASAYSAYSGLNDHGIPYHVLVVPQSGVALPSLNDSATSALTAAQWTSLFEYQVAFGVRMVRLDVYPSDQSGTKALGDCCNNGNDQIVYISNDTTFLSAGLKVGPTAGISSIGLWHYPALVTNTSIATEFARFATGTGFDTVTTAGVINNINGRQQMVFFLPFATDWNIASTFLQHAWINWATRGLFDDMFLETDLYDPAEQYHIEVADLEEHVTFMESINSKLNSGSEWFIEVGHNGNGNIEAVADSGSGSGKCAPGPIEYLDQIDTPLEFTRPIGSGTSLWPDTATAYGNYSWTTTENLNAFAHVTHNFTHEDQDNATYSDLIPPAITGLHNGDALQAWNDAGLKYAVGDNTRPVLLNSINEHWPLITTVKDNGYSGIQVTPRWATRIYYNCNTPDCTVKEWINTSAGAGTIDDLLILERDTSVRHLLTLHYDGFMFHQANLKFTNSPNYTINGITEQLSLFQAWISTVTQEFVRLVDWPIFCLKHDDLALSFNQRMARDLCQPSLTWDLDTTSNTITGVTMTTRDMTCSQPVPVTFPGTVTNTHGFIIEQVGSDPLTIWVVMSGQPVSFQLSTPIDV</sequence>
<evidence type="ECO:0000259" key="2">
    <source>
        <dbReference type="Pfam" id="PF25116"/>
    </source>
</evidence>